<sequence length="302" mass="31798">MRRHTGSITAAITAAVLAAGALVGAGSAQAASPARDRFSSYVAMGDSYSATGLAPLDPGPAGSECGRSDATYSHLVAAQLEIRSFRDVACSGATTDDFFSEQHADTPPQLDGLRRSTRLVTMTIGGNDLNVFSGLITACVIASTAERNLTGSISGAPCKTQFGSDFRDKVRDFTQPNLVRALKAVHKRAPKATVAILGYPQILPAQGVASCYSSMPISLGDVPYLNRTQRTLNRVVERAARRTGSVFVDTTALSAGHDVCQPVGTRWIEPLIGAQSTPVHPNVAGHQALAAKLLKRLDRVRP</sequence>
<dbReference type="InterPro" id="IPR036514">
    <property type="entry name" value="SGNH_hydro_sf"/>
</dbReference>
<feature type="domain" description="SGNH hydrolase-type esterase" evidence="4">
    <location>
        <begin position="43"/>
        <end position="288"/>
    </location>
</feature>
<keyword evidence="3" id="KW-0732">Signal</keyword>
<feature type="disulfide bond" evidence="2">
    <location>
        <begin position="65"/>
        <end position="90"/>
    </location>
</feature>
<evidence type="ECO:0000256" key="3">
    <source>
        <dbReference type="SAM" id="SignalP"/>
    </source>
</evidence>
<dbReference type="AlphaFoldDB" id="A0A6L7ERS0"/>
<dbReference type="Proteomes" id="UP000473325">
    <property type="component" value="Unassembled WGS sequence"/>
</dbReference>
<feature type="disulfide bond" evidence="2">
    <location>
        <begin position="211"/>
        <end position="260"/>
    </location>
</feature>
<dbReference type="GO" id="GO:0004806">
    <property type="term" value="F:triacylglycerol lipase activity"/>
    <property type="evidence" value="ECO:0007669"/>
    <property type="project" value="TreeGrafter"/>
</dbReference>
<accession>A0A6L7ERS0</accession>
<reference evidence="5 6" key="1">
    <citation type="submission" date="2019-12" db="EMBL/GenBank/DDBJ databases">
        <authorList>
            <person name="Kun Z."/>
        </authorList>
    </citation>
    <scope>NUCLEOTIDE SEQUENCE [LARGE SCALE GENOMIC DNA]</scope>
    <source>
        <strain evidence="5 6">YIM 123512</strain>
    </source>
</reference>
<organism evidence="5 6">
    <name type="scientific">Nocardioides flavescens</name>
    <dbReference type="NCBI Taxonomy" id="2691959"/>
    <lineage>
        <taxon>Bacteria</taxon>
        <taxon>Bacillati</taxon>
        <taxon>Actinomycetota</taxon>
        <taxon>Actinomycetes</taxon>
        <taxon>Propionibacteriales</taxon>
        <taxon>Nocardioidaceae</taxon>
        <taxon>Nocardioides</taxon>
    </lineage>
</organism>
<gene>
    <name evidence="5" type="ORF">GRQ65_11290</name>
</gene>
<keyword evidence="5" id="KW-0378">Hydrolase</keyword>
<feature type="active site" description="Nucleophile" evidence="1">
    <location>
        <position position="47"/>
    </location>
</feature>
<dbReference type="SUPFAM" id="SSF52266">
    <property type="entry name" value="SGNH hydrolase"/>
    <property type="match status" value="1"/>
</dbReference>
<evidence type="ECO:0000313" key="6">
    <source>
        <dbReference type="Proteomes" id="UP000473325"/>
    </source>
</evidence>
<dbReference type="PANTHER" id="PTHR37981:SF1">
    <property type="entry name" value="SGNH HYDROLASE-TYPE ESTERASE DOMAIN-CONTAINING PROTEIN"/>
    <property type="match status" value="1"/>
</dbReference>
<dbReference type="CDD" id="cd01823">
    <property type="entry name" value="SEST_like"/>
    <property type="match status" value="1"/>
</dbReference>
<proteinExistence type="predicted"/>
<dbReference type="InterPro" id="IPR037460">
    <property type="entry name" value="SEST-like"/>
</dbReference>
<dbReference type="RefSeq" id="WP_160878069.1">
    <property type="nucleotide sequence ID" value="NZ_WUEK01000006.1"/>
</dbReference>
<dbReference type="PANTHER" id="PTHR37981">
    <property type="entry name" value="LIPASE 2"/>
    <property type="match status" value="1"/>
</dbReference>
<name>A0A6L7ERS0_9ACTN</name>
<feature type="active site" evidence="1">
    <location>
        <position position="280"/>
    </location>
</feature>
<keyword evidence="6" id="KW-1185">Reference proteome</keyword>
<evidence type="ECO:0000259" key="4">
    <source>
        <dbReference type="Pfam" id="PF13472"/>
    </source>
</evidence>
<keyword evidence="2" id="KW-1015">Disulfide bond</keyword>
<dbReference type="GO" id="GO:0019433">
    <property type="term" value="P:triglyceride catabolic process"/>
    <property type="evidence" value="ECO:0007669"/>
    <property type="project" value="TreeGrafter"/>
</dbReference>
<protein>
    <submittedName>
        <fullName evidence="5">SGNH/GDSL hydrolase family protein</fullName>
    </submittedName>
</protein>
<dbReference type="Gene3D" id="3.40.50.1110">
    <property type="entry name" value="SGNH hydrolase"/>
    <property type="match status" value="1"/>
</dbReference>
<evidence type="ECO:0000256" key="2">
    <source>
        <dbReference type="PIRSR" id="PIRSR637460-2"/>
    </source>
</evidence>
<feature type="chain" id="PRO_5026763378" evidence="3">
    <location>
        <begin position="31"/>
        <end position="302"/>
    </location>
</feature>
<evidence type="ECO:0000313" key="5">
    <source>
        <dbReference type="EMBL" id="MXG90137.1"/>
    </source>
</evidence>
<feature type="disulfide bond" evidence="2">
    <location>
        <begin position="139"/>
        <end position="158"/>
    </location>
</feature>
<dbReference type="Pfam" id="PF13472">
    <property type="entry name" value="Lipase_GDSL_2"/>
    <property type="match status" value="1"/>
</dbReference>
<dbReference type="InterPro" id="IPR013830">
    <property type="entry name" value="SGNH_hydro"/>
</dbReference>
<feature type="signal peptide" evidence="3">
    <location>
        <begin position="1"/>
        <end position="30"/>
    </location>
</feature>
<comment type="caution">
    <text evidence="5">The sequence shown here is derived from an EMBL/GenBank/DDBJ whole genome shotgun (WGS) entry which is preliminary data.</text>
</comment>
<dbReference type="EMBL" id="WUEK01000006">
    <property type="protein sequence ID" value="MXG90137.1"/>
    <property type="molecule type" value="Genomic_DNA"/>
</dbReference>
<evidence type="ECO:0000256" key="1">
    <source>
        <dbReference type="PIRSR" id="PIRSR637460-1"/>
    </source>
</evidence>